<dbReference type="SUPFAM" id="SSF56801">
    <property type="entry name" value="Acetyl-CoA synthetase-like"/>
    <property type="match status" value="1"/>
</dbReference>
<feature type="domain" description="FHA" evidence="5">
    <location>
        <begin position="1236"/>
        <end position="1290"/>
    </location>
</feature>
<feature type="transmembrane region" description="Helical" evidence="4">
    <location>
        <begin position="1129"/>
        <end position="1158"/>
    </location>
</feature>
<dbReference type="Gene3D" id="3.30.300.30">
    <property type="match status" value="1"/>
</dbReference>
<sequence>MTGLLPAATPTARPTTGADPETRVRRLEQFFERSADRTPDAIAVEHGDDVRTYAQLDSDANRLAHLIAEHDVGAGRRDGGGRVAILLERSIATYVALLAVGKAGAAFVPIDPGSPADRVEYVVADAGVDLVLTTEDFLAGAAAGLTAPVLALDDGETAARAALVPDHRPERDTAADAPAYVIYTSGSSGRPKGVEVGQSSIVNFVEVVTDVYDVRPDDRVLQGMTISFDFSIEEIWPTWAAGATVVAAPTGAGRVGGDLADFLDERAVTVLYAVPTLLATIPRDLPQVRALMVGGEACPAELVERWARPGRRMLNTYGPTEATVTATWCELEPGRPVTIGTPLPTYTAELTDPEDPDHHPVGDGAVGEITLGGPGVARGYVGMPERTAERFVAHPETGERVYRTGDLGRFDEDGEIVYLGRADAEVKVRGHRVDLGEIESVLLADDGIAAAAVDLHGATGELAAYVIVADAGAPPVERAHGALRETLPGYMVPATIDVIDELPTQPSGKVDRGRLPEPTGRRLVSTDGPAVAPEGPAEERVAEVVAAAMGLDEVSVTADFFDELGGHSLAAARVVSGLREAGMAVAVRDLYAQPTVRGLARLTTTPPAPAAEEPLRHPTRRVVAGGAAQAALLGVLLLVVAAPLALAWSRWDGTLTAGYVGGVVGAALGGWVLLRGLLPLGARLLTTGIAAGRYPLWGVTHLRLWAADGLLRLSLLETLAGSPLAGPYLRLLGARVGRDVHLATADVGLPRLLALGDEAALGYGVHLHPWHVRGGRVVVAPITVGDRAAVGTAAVLEAGASLGADGYLAEQSVLAAGDAVAAGASRAGSPAQAEDAPGHVDELRTAPALPGWRPVHHLAAVAGAVGLELTALLPTLPTLALVLAGYAAGGIGLALLAAVAAGPVFVLATCAVVALGRRAVLPRTPAGVHPLRSGFGLRKWIADRLFARSLTTTNTLYATLYTPAWLRLLGADVGRRSEVSTVSNLDPDLLAIGEEAFVADMATVGSASVVRGRIRMRPTVVGDRAFVGNAAVAPAGTRTGEGSLVGVHTVPPREVPAGSSWLGSPAIHLPRRQDSGEHDASRTFRPSRGRVAGRLAIEFVRAVLPASLLGVAATAGTFALFLAATTLGVLAAVLLAPVVLAASALAVVLAVVALKWLVVGRYRPRTEPLWDLFVRRTEFVTGVWEGAAVPVAAGALVGTPMLPWVLRLLGADLGRRTWIGTTHLTEFDLVHVGDDAAIGRGVSLQTHLFEDRVMKMSHLRIGHGATVGDRSVVLYDTVVGDGTELGGLSLVMKGERLADRTRWQGVPAQV</sequence>
<dbReference type="PANTHER" id="PTHR45527:SF1">
    <property type="entry name" value="FATTY ACID SYNTHASE"/>
    <property type="match status" value="1"/>
</dbReference>
<dbReference type="CDD" id="cd05930">
    <property type="entry name" value="A_NRPS"/>
    <property type="match status" value="1"/>
</dbReference>
<dbReference type="EMBL" id="JBBEGL010000002">
    <property type="protein sequence ID" value="MEJ2885891.1"/>
    <property type="molecule type" value="Genomic_DNA"/>
</dbReference>
<evidence type="ECO:0000256" key="2">
    <source>
        <dbReference type="ARBA" id="ARBA00022553"/>
    </source>
</evidence>
<keyword evidence="4" id="KW-0812">Transmembrane</keyword>
<organism evidence="7 8">
    <name type="scientific">Actinomycetospora aeridis</name>
    <dbReference type="NCBI Taxonomy" id="3129231"/>
    <lineage>
        <taxon>Bacteria</taxon>
        <taxon>Bacillati</taxon>
        <taxon>Actinomycetota</taxon>
        <taxon>Actinomycetes</taxon>
        <taxon>Pseudonocardiales</taxon>
        <taxon>Pseudonocardiaceae</taxon>
        <taxon>Actinomycetospora</taxon>
    </lineage>
</organism>
<feature type="region of interest" description="Disordered" evidence="3">
    <location>
        <begin position="502"/>
        <end position="536"/>
    </location>
</feature>
<keyword evidence="4" id="KW-0472">Membrane</keyword>
<evidence type="ECO:0000313" key="8">
    <source>
        <dbReference type="Proteomes" id="UP001370100"/>
    </source>
</evidence>
<dbReference type="PANTHER" id="PTHR45527">
    <property type="entry name" value="NONRIBOSOMAL PEPTIDE SYNTHETASE"/>
    <property type="match status" value="1"/>
</dbReference>
<keyword evidence="1" id="KW-0596">Phosphopantetheine</keyword>
<comment type="caution">
    <text evidence="7">The sequence shown here is derived from an EMBL/GenBank/DDBJ whole genome shotgun (WGS) entry which is preliminary data.</text>
</comment>
<feature type="transmembrane region" description="Helical" evidence="4">
    <location>
        <begin position="1099"/>
        <end position="1123"/>
    </location>
</feature>
<dbReference type="Proteomes" id="UP001370100">
    <property type="component" value="Unassembled WGS sequence"/>
</dbReference>
<proteinExistence type="predicted"/>
<dbReference type="InterPro" id="IPR042099">
    <property type="entry name" value="ANL_N_sf"/>
</dbReference>
<dbReference type="InterPro" id="IPR012728">
    <property type="entry name" value="Pls/PosA_C"/>
</dbReference>
<dbReference type="SUPFAM" id="SSF47336">
    <property type="entry name" value="ACP-like"/>
    <property type="match status" value="1"/>
</dbReference>
<keyword evidence="8" id="KW-1185">Reference proteome</keyword>
<dbReference type="InterPro" id="IPR006162">
    <property type="entry name" value="Ppantetheine_attach_site"/>
</dbReference>
<evidence type="ECO:0000259" key="6">
    <source>
        <dbReference type="PROSITE" id="PS50075"/>
    </source>
</evidence>
<dbReference type="Gene3D" id="1.10.1200.10">
    <property type="entry name" value="ACP-like"/>
    <property type="match status" value="1"/>
</dbReference>
<dbReference type="InterPro" id="IPR020845">
    <property type="entry name" value="AMP-binding_CS"/>
</dbReference>
<feature type="domain" description="Carrier" evidence="6">
    <location>
        <begin position="532"/>
        <end position="607"/>
    </location>
</feature>
<dbReference type="NCBIfam" id="TIGR01733">
    <property type="entry name" value="AA-adenyl-dom"/>
    <property type="match status" value="1"/>
</dbReference>
<dbReference type="InterPro" id="IPR000873">
    <property type="entry name" value="AMP-dep_synth/lig_dom"/>
</dbReference>
<dbReference type="PROSITE" id="PS50006">
    <property type="entry name" value="FHA_DOMAIN"/>
    <property type="match status" value="1"/>
</dbReference>
<name>A0ABU8N0I6_9PSEU</name>
<dbReference type="Pfam" id="PF13193">
    <property type="entry name" value="AMP-binding_C"/>
    <property type="match status" value="1"/>
</dbReference>
<evidence type="ECO:0000313" key="7">
    <source>
        <dbReference type="EMBL" id="MEJ2885891.1"/>
    </source>
</evidence>
<evidence type="ECO:0000256" key="1">
    <source>
        <dbReference type="ARBA" id="ARBA00022450"/>
    </source>
</evidence>
<feature type="transmembrane region" description="Helical" evidence="4">
    <location>
        <begin position="622"/>
        <end position="648"/>
    </location>
</feature>
<keyword evidence="4" id="KW-1133">Transmembrane helix</keyword>
<dbReference type="SUPFAM" id="SSF51161">
    <property type="entry name" value="Trimeric LpxA-like enzymes"/>
    <property type="match status" value="3"/>
</dbReference>
<feature type="transmembrane region" description="Helical" evidence="4">
    <location>
        <begin position="654"/>
        <end position="674"/>
    </location>
</feature>
<dbReference type="InterPro" id="IPR025110">
    <property type="entry name" value="AMP-bd_C"/>
</dbReference>
<dbReference type="PROSITE" id="PS00455">
    <property type="entry name" value="AMP_BINDING"/>
    <property type="match status" value="1"/>
</dbReference>
<dbReference type="InterPro" id="IPR000253">
    <property type="entry name" value="FHA_dom"/>
</dbReference>
<dbReference type="Gene3D" id="2.160.10.10">
    <property type="entry name" value="Hexapeptide repeat proteins"/>
    <property type="match status" value="3"/>
</dbReference>
<dbReference type="Pfam" id="PF00501">
    <property type="entry name" value="AMP-binding"/>
    <property type="match status" value="1"/>
</dbReference>
<dbReference type="Gene3D" id="3.40.50.12780">
    <property type="entry name" value="N-terminal domain of ligase-like"/>
    <property type="match status" value="1"/>
</dbReference>
<evidence type="ECO:0000259" key="5">
    <source>
        <dbReference type="PROSITE" id="PS50006"/>
    </source>
</evidence>
<dbReference type="Pfam" id="PF00550">
    <property type="entry name" value="PP-binding"/>
    <property type="match status" value="1"/>
</dbReference>
<reference evidence="7 8" key="1">
    <citation type="submission" date="2024-03" db="EMBL/GenBank/DDBJ databases">
        <title>Actinomycetospora sp. OC33-EN06, a novel actinomycete isolated from wild orchid (Aerides multiflora).</title>
        <authorList>
            <person name="Suriyachadkun C."/>
        </authorList>
    </citation>
    <scope>NUCLEOTIDE SEQUENCE [LARGE SCALE GENOMIC DNA]</scope>
    <source>
        <strain evidence="7 8">OC33-EN06</strain>
    </source>
</reference>
<dbReference type="PROSITE" id="PS50075">
    <property type="entry name" value="CARRIER"/>
    <property type="match status" value="1"/>
</dbReference>
<dbReference type="NCBIfam" id="TIGR02353">
    <property type="entry name" value="NRPS_term_dom"/>
    <property type="match status" value="1"/>
</dbReference>
<dbReference type="InterPro" id="IPR036736">
    <property type="entry name" value="ACP-like_sf"/>
</dbReference>
<dbReference type="InterPro" id="IPR009081">
    <property type="entry name" value="PP-bd_ACP"/>
</dbReference>
<dbReference type="InterPro" id="IPR010071">
    <property type="entry name" value="AA_adenyl_dom"/>
</dbReference>
<evidence type="ECO:0000256" key="3">
    <source>
        <dbReference type="SAM" id="MobiDB-lite"/>
    </source>
</evidence>
<dbReference type="RefSeq" id="WP_337712390.1">
    <property type="nucleotide sequence ID" value="NZ_JBBEGL010000002.1"/>
</dbReference>
<gene>
    <name evidence="7" type="ORF">WCD41_05475</name>
</gene>
<keyword evidence="2" id="KW-0597">Phosphoprotein</keyword>
<feature type="transmembrane region" description="Helical" evidence="4">
    <location>
        <begin position="893"/>
        <end position="915"/>
    </location>
</feature>
<protein>
    <submittedName>
        <fullName evidence="7">Pls/PosA family non-ribosomal peptide synthetase</fullName>
    </submittedName>
</protein>
<evidence type="ECO:0000256" key="4">
    <source>
        <dbReference type="SAM" id="Phobius"/>
    </source>
</evidence>
<dbReference type="InterPro" id="IPR011004">
    <property type="entry name" value="Trimer_LpxA-like_sf"/>
</dbReference>
<accession>A0ABU8N0I6</accession>
<dbReference type="InterPro" id="IPR045851">
    <property type="entry name" value="AMP-bd_C_sf"/>
</dbReference>
<dbReference type="PROSITE" id="PS00012">
    <property type="entry name" value="PHOSPHOPANTETHEINE"/>
    <property type="match status" value="1"/>
</dbReference>